<dbReference type="Proteomes" id="UP000283786">
    <property type="component" value="Chromosome"/>
</dbReference>
<dbReference type="InterPro" id="IPR011009">
    <property type="entry name" value="Kinase-like_dom_sf"/>
</dbReference>
<dbReference type="AlphaFoldDB" id="A0A418SB88"/>
<dbReference type="KEGG" id="palw:PSAL_026350"/>
<evidence type="ECO:0000259" key="1">
    <source>
        <dbReference type="Pfam" id="PF01636"/>
    </source>
</evidence>
<sequence length="320" mass="35854">MTSPALHPAKVAPEAAIAAAELAETLLGDANAELSQILRLRPQRGAIFSGHYRGRSAIFHLALSPHVARAQLRGVEEATRLRGYMAEGLYRVPEPLGLLDDGTLRITARAGGRPVLEFLMNAKPRHHADVAPRMAGWLLHHATPTLRWRAVNRGPWRKWAAESATKQRHPDLIEPEARLLDLMQRLSHRLEGDWRVSLAHGDFHPNNLIWNRGRDILWGIDISASSTAPIYRDMARNLVHAARRGVLPSGQRLFGVDRATVEAFCDAFDMSPAERDGFLPYFLCYETLIRVEDETIGPRRIATTREMTLAMIEDIESLLT</sequence>
<gene>
    <name evidence="2" type="ORF">PSAL_026350</name>
</gene>
<protein>
    <recommendedName>
        <fullName evidence="1">Aminoglycoside phosphotransferase domain-containing protein</fullName>
    </recommendedName>
</protein>
<reference evidence="2 3" key="1">
    <citation type="submission" date="2020-08" db="EMBL/GenBank/DDBJ databases">
        <title>Genome sequence of Rhodobacteraceae bacterium Lw-13e.</title>
        <authorList>
            <person name="Poehlein A."/>
            <person name="Wolter L."/>
            <person name="Daniel R."/>
            <person name="Brinkhoff T."/>
        </authorList>
    </citation>
    <scope>NUCLEOTIDE SEQUENCE [LARGE SCALE GENOMIC DNA]</scope>
    <source>
        <strain evidence="2 3">Lw-13e</strain>
    </source>
</reference>
<accession>A0A418SB88</accession>
<proteinExistence type="predicted"/>
<dbReference type="Pfam" id="PF01636">
    <property type="entry name" value="APH"/>
    <property type="match status" value="1"/>
</dbReference>
<dbReference type="OrthoDB" id="7817715at2"/>
<evidence type="ECO:0000313" key="3">
    <source>
        <dbReference type="Proteomes" id="UP000283786"/>
    </source>
</evidence>
<dbReference type="InterPro" id="IPR002575">
    <property type="entry name" value="Aminoglycoside_PTrfase"/>
</dbReference>
<feature type="domain" description="Aminoglycoside phosphotransferase" evidence="1">
    <location>
        <begin position="73"/>
        <end position="213"/>
    </location>
</feature>
<name>A0A418SB88_9RHOB</name>
<keyword evidence="3" id="KW-1185">Reference proteome</keyword>
<dbReference type="RefSeq" id="WP_119841087.1">
    <property type="nucleotide sequence ID" value="NZ_CP060436.1"/>
</dbReference>
<evidence type="ECO:0000313" key="2">
    <source>
        <dbReference type="EMBL" id="QPM91382.1"/>
    </source>
</evidence>
<dbReference type="Gene3D" id="3.90.1200.10">
    <property type="match status" value="1"/>
</dbReference>
<organism evidence="2 3">
    <name type="scientific">Pseudooceanicola algae</name>
    <dbReference type="NCBI Taxonomy" id="1537215"/>
    <lineage>
        <taxon>Bacteria</taxon>
        <taxon>Pseudomonadati</taxon>
        <taxon>Pseudomonadota</taxon>
        <taxon>Alphaproteobacteria</taxon>
        <taxon>Rhodobacterales</taxon>
        <taxon>Paracoccaceae</taxon>
        <taxon>Pseudooceanicola</taxon>
    </lineage>
</organism>
<dbReference type="EMBL" id="CP060436">
    <property type="protein sequence ID" value="QPM91382.1"/>
    <property type="molecule type" value="Genomic_DNA"/>
</dbReference>
<dbReference type="SUPFAM" id="SSF56112">
    <property type="entry name" value="Protein kinase-like (PK-like)"/>
    <property type="match status" value="1"/>
</dbReference>